<sequence>MASNWDEEEVERPTVNIYDGPQPYNFEPFRRDRANEEIPRADVCVCVAVFGRCLCGRCRPMETVVESLCCREVSAFWSLVEDLTPRTHEYVHGLYRRKMTQYRYTAYRQAIRWAYGVLGRSIRKPLPSCVVSTIRQQFQSGDQTYQGFQWPRLDENE</sequence>
<evidence type="ECO:0000313" key="3">
    <source>
        <dbReference type="Proteomes" id="UP000694427"/>
    </source>
</evidence>
<evidence type="ECO:0000259" key="1">
    <source>
        <dbReference type="Pfam" id="PF20478"/>
    </source>
</evidence>
<keyword evidence="3" id="KW-1185">Reference proteome</keyword>
<reference evidence="2" key="1">
    <citation type="submission" date="2025-08" db="UniProtKB">
        <authorList>
            <consortium name="Ensembl"/>
        </authorList>
    </citation>
    <scope>IDENTIFICATION</scope>
</reference>
<reference evidence="2" key="2">
    <citation type="submission" date="2025-09" db="UniProtKB">
        <authorList>
            <consortium name="Ensembl"/>
        </authorList>
    </citation>
    <scope>IDENTIFICATION</scope>
</reference>
<dbReference type="PANTHER" id="PTHR36981">
    <property type="entry name" value="ZGC:195170"/>
    <property type="match status" value="1"/>
</dbReference>
<dbReference type="InterPro" id="IPR046815">
    <property type="entry name" value="P2RX7_C"/>
</dbReference>
<dbReference type="AlphaFoldDB" id="A0A8C1GBL2"/>
<name>A0A8C1GBL2_CYPCA</name>
<feature type="domain" description="P2X purinoreceptor 7 intracellular" evidence="1">
    <location>
        <begin position="98"/>
        <end position="149"/>
    </location>
</feature>
<dbReference type="PANTHER" id="PTHR36981:SF1">
    <property type="entry name" value="P2X PURINORECEPTOR 7 INTRACELLULAR DOMAIN-CONTAINING PROTEIN"/>
    <property type="match status" value="1"/>
</dbReference>
<evidence type="ECO:0000313" key="2">
    <source>
        <dbReference type="Ensembl" id="ENSCCRP00010005859.1"/>
    </source>
</evidence>
<dbReference type="Pfam" id="PF20478">
    <property type="entry name" value="P2RX7_C"/>
    <property type="match status" value="1"/>
</dbReference>
<protein>
    <recommendedName>
        <fullName evidence="1">P2X purinoreceptor 7 intracellular domain-containing protein</fullName>
    </recommendedName>
</protein>
<dbReference type="Proteomes" id="UP000694427">
    <property type="component" value="Unplaced"/>
</dbReference>
<organism evidence="2 3">
    <name type="scientific">Cyprinus carpio</name>
    <name type="common">Common carp</name>
    <dbReference type="NCBI Taxonomy" id="7962"/>
    <lineage>
        <taxon>Eukaryota</taxon>
        <taxon>Metazoa</taxon>
        <taxon>Chordata</taxon>
        <taxon>Craniata</taxon>
        <taxon>Vertebrata</taxon>
        <taxon>Euteleostomi</taxon>
        <taxon>Actinopterygii</taxon>
        <taxon>Neopterygii</taxon>
        <taxon>Teleostei</taxon>
        <taxon>Ostariophysi</taxon>
        <taxon>Cypriniformes</taxon>
        <taxon>Cyprinidae</taxon>
        <taxon>Cyprininae</taxon>
        <taxon>Cyprinus</taxon>
    </lineage>
</organism>
<dbReference type="Ensembl" id="ENSCCRT00010006320.1">
    <property type="protein sequence ID" value="ENSCCRP00010005859.1"/>
    <property type="gene ID" value="ENSCCRG00010002369.1"/>
</dbReference>
<proteinExistence type="predicted"/>
<accession>A0A8C1GBL2</accession>